<reference evidence="1" key="1">
    <citation type="submission" date="2021-09" db="EMBL/GenBank/DDBJ databases">
        <title>A high-quality genome of the endoparasitic fungus Hirsutella rhossiliensis with a comparison of Hirsutella genomes reveals transposable elements contributing to genome size variation.</title>
        <authorList>
            <person name="Lin R."/>
            <person name="Jiao Y."/>
            <person name="Sun X."/>
            <person name="Ling J."/>
            <person name="Xie B."/>
            <person name="Cheng X."/>
        </authorList>
    </citation>
    <scope>NUCLEOTIDE SEQUENCE</scope>
    <source>
        <strain evidence="1">HR02</strain>
    </source>
</reference>
<dbReference type="RefSeq" id="XP_044726349.1">
    <property type="nucleotide sequence ID" value="XM_044859949.1"/>
</dbReference>
<dbReference type="Proteomes" id="UP000824596">
    <property type="component" value="Unassembled WGS sequence"/>
</dbReference>
<keyword evidence="2" id="KW-1185">Reference proteome</keyword>
<organism evidence="1 2">
    <name type="scientific">Hirsutella rhossiliensis</name>
    <dbReference type="NCBI Taxonomy" id="111463"/>
    <lineage>
        <taxon>Eukaryota</taxon>
        <taxon>Fungi</taxon>
        <taxon>Dikarya</taxon>
        <taxon>Ascomycota</taxon>
        <taxon>Pezizomycotina</taxon>
        <taxon>Sordariomycetes</taxon>
        <taxon>Hypocreomycetidae</taxon>
        <taxon>Hypocreales</taxon>
        <taxon>Ophiocordycipitaceae</taxon>
        <taxon>Hirsutella</taxon>
    </lineage>
</organism>
<evidence type="ECO:0000313" key="1">
    <source>
        <dbReference type="EMBL" id="KAH0968836.1"/>
    </source>
</evidence>
<dbReference type="OrthoDB" id="3531591at2759"/>
<proteinExistence type="predicted"/>
<name>A0A9P8SNA0_9HYPO</name>
<accession>A0A9P8SNA0</accession>
<sequence length="259" mass="29214">MTTKKEKIRSIAKKLIELDYDEAVEAVKKVEAHLAAKMIQVRYDETMFWNIIKKAAARLDPTTLPTPKGVLDEFSREEKAATEKFIKEAGQGPSQGSTQALSSDELGVPLDIKGLKSGSRNKSVFVSLLAKDEAFLWVCSVTTMNKDDRLGVFVGHLRHSEGFDTTWGIKGPRENLWLDYSKVTGLLNQMRVSQQGGDANVRLHWELCDVEGRSEPTWTVSAWALKTIRPFEEFVRCAEQEAQFRLHQDPACARKGFLR</sequence>
<comment type="caution">
    <text evidence="1">The sequence shown here is derived from an EMBL/GenBank/DDBJ whole genome shotgun (WGS) entry which is preliminary data.</text>
</comment>
<dbReference type="AlphaFoldDB" id="A0A9P8SNA0"/>
<evidence type="ECO:0000313" key="2">
    <source>
        <dbReference type="Proteomes" id="UP000824596"/>
    </source>
</evidence>
<dbReference type="GeneID" id="68350607"/>
<protein>
    <submittedName>
        <fullName evidence="1">Uncharacterized protein</fullName>
    </submittedName>
</protein>
<dbReference type="EMBL" id="JAIZPD010000001">
    <property type="protein sequence ID" value="KAH0968836.1"/>
    <property type="molecule type" value="Genomic_DNA"/>
</dbReference>
<gene>
    <name evidence="1" type="ORF">HRG_01478</name>
</gene>